<evidence type="ECO:0000313" key="2">
    <source>
        <dbReference type="Proteomes" id="UP000436822"/>
    </source>
</evidence>
<dbReference type="OrthoDB" id="7177610at2"/>
<evidence type="ECO:0000313" key="1">
    <source>
        <dbReference type="EMBL" id="GFE64239.1"/>
    </source>
</evidence>
<dbReference type="InterPro" id="IPR036866">
    <property type="entry name" value="RibonucZ/Hydroxyglut_hydro"/>
</dbReference>
<dbReference type="AlphaFoldDB" id="A0A6N6JFT9"/>
<dbReference type="PANTHER" id="PTHR30619">
    <property type="entry name" value="DNA INTERNALIZATION/COMPETENCE PROTEIN COMEC/REC2"/>
    <property type="match status" value="1"/>
</dbReference>
<dbReference type="PANTHER" id="PTHR30619:SF1">
    <property type="entry name" value="RECOMBINATION PROTEIN 2"/>
    <property type="match status" value="1"/>
</dbReference>
<dbReference type="SUPFAM" id="SSF56281">
    <property type="entry name" value="Metallo-hydrolase/oxidoreductase"/>
    <property type="match status" value="1"/>
</dbReference>
<reference evidence="1 2" key="1">
    <citation type="submission" date="2019-12" db="EMBL/GenBank/DDBJ databases">
        <title>Litoreibacter badius sp. nov., a novel bacteriochlorophyll a-containing bacterium in the genus Litoreibacter.</title>
        <authorList>
            <person name="Kanamuro M."/>
            <person name="Takabe Y."/>
            <person name="Mori K."/>
            <person name="Takaichi S."/>
            <person name="Hanada S."/>
        </authorList>
    </citation>
    <scope>NUCLEOTIDE SEQUENCE [LARGE SCALE GENOMIC DNA]</scope>
    <source>
        <strain evidence="1 2">K6</strain>
    </source>
</reference>
<organism evidence="1 2">
    <name type="scientific">Litoreibacter roseus</name>
    <dbReference type="NCBI Taxonomy" id="2601869"/>
    <lineage>
        <taxon>Bacteria</taxon>
        <taxon>Pseudomonadati</taxon>
        <taxon>Pseudomonadota</taxon>
        <taxon>Alphaproteobacteria</taxon>
        <taxon>Rhodobacterales</taxon>
        <taxon>Roseobacteraceae</taxon>
        <taxon>Litoreibacter</taxon>
    </lineage>
</organism>
<accession>A0A6N6JFT9</accession>
<dbReference type="EMBL" id="BLJE01000001">
    <property type="protein sequence ID" value="GFE64239.1"/>
    <property type="molecule type" value="Genomic_DNA"/>
</dbReference>
<evidence type="ECO:0008006" key="3">
    <source>
        <dbReference type="Google" id="ProtNLM"/>
    </source>
</evidence>
<proteinExistence type="predicted"/>
<dbReference type="RefSeq" id="WP_159805092.1">
    <property type="nucleotide sequence ID" value="NZ_BLJE01000001.1"/>
</dbReference>
<protein>
    <recommendedName>
        <fullName evidence="3">Metallo-beta-lactamase superfamily protein</fullName>
    </recommendedName>
</protein>
<keyword evidence="2" id="KW-1185">Reference proteome</keyword>
<dbReference type="Proteomes" id="UP000436822">
    <property type="component" value="Unassembled WGS sequence"/>
</dbReference>
<dbReference type="Gene3D" id="3.60.15.10">
    <property type="entry name" value="Ribonuclease Z/Hydroxyacylglutathione hydrolase-like"/>
    <property type="match status" value="1"/>
</dbReference>
<sequence>MTDRLSPPESGVLIRMYRQGHGDCFLLTFRRAPEDDRPFHMLLDCGMKAGSGIADGPTMDGVLRDIHAATGGVLDVVVVTHEHEDHVSGFPKRGDEDHPFATFTVKELWLAWTEDPDDDDANDLRDSFGDQLLTLALAHDRLSHQSGVTHSADVIADFLESETGSRDGAEILKQAVDAPSDDAMENFGLALNARRKIRGFRYKTRLQYLRNMPGVRIKYLSPGDGPIPLPGVENVRLYPFGPPRDPHLLTRLNPFRREEFHTSPAFAAGSDGSALFAAFSGAVLKRHDSPFAPRFSIDEAQILEGKIDRNDLGEAYLARTYRTDGEQDRKIDDISADDAENLALRLNSEVNNTSLVLLFELMGSGQTLLFTGDAQAGSWRSWADLKWLVDGVSQTALDLLGRCTFYKVGHHGSHNATLNGTPQSDHPNLSWLARGPYAKHFTAMIPSNEVWASTVRPFPWRHPLKAIDRALRHKASGRIITLNGILPDGPRAAQEEATFDKFRQRCSPPEEKMFRQLWVPDSLDHG</sequence>
<gene>
    <name evidence="1" type="ORF">KIN_13130</name>
</gene>
<dbReference type="InterPro" id="IPR052159">
    <property type="entry name" value="Competence_DNA_uptake"/>
</dbReference>
<name>A0A6N6JFT9_9RHOB</name>
<comment type="caution">
    <text evidence="1">The sequence shown here is derived from an EMBL/GenBank/DDBJ whole genome shotgun (WGS) entry which is preliminary data.</text>
</comment>